<reference evidence="1 2" key="2">
    <citation type="journal article" date="2022" name="Mol. Ecol. Resour.">
        <title>The genomes of chicory, endive, great burdock and yacon provide insights into Asteraceae paleo-polyploidization history and plant inulin production.</title>
        <authorList>
            <person name="Fan W."/>
            <person name="Wang S."/>
            <person name="Wang H."/>
            <person name="Wang A."/>
            <person name="Jiang F."/>
            <person name="Liu H."/>
            <person name="Zhao H."/>
            <person name="Xu D."/>
            <person name="Zhang Y."/>
        </authorList>
    </citation>
    <scope>NUCLEOTIDE SEQUENCE [LARGE SCALE GENOMIC DNA]</scope>
    <source>
        <strain evidence="2">cv. Yunnan</strain>
        <tissue evidence="1">Leaves</tissue>
    </source>
</reference>
<name>A0ACB9I034_9ASTR</name>
<proteinExistence type="predicted"/>
<dbReference type="Proteomes" id="UP001056120">
    <property type="component" value="Linkage Group LG10"/>
</dbReference>
<gene>
    <name evidence="1" type="ORF">L1987_28518</name>
</gene>
<organism evidence="1 2">
    <name type="scientific">Smallanthus sonchifolius</name>
    <dbReference type="NCBI Taxonomy" id="185202"/>
    <lineage>
        <taxon>Eukaryota</taxon>
        <taxon>Viridiplantae</taxon>
        <taxon>Streptophyta</taxon>
        <taxon>Embryophyta</taxon>
        <taxon>Tracheophyta</taxon>
        <taxon>Spermatophyta</taxon>
        <taxon>Magnoliopsida</taxon>
        <taxon>eudicotyledons</taxon>
        <taxon>Gunneridae</taxon>
        <taxon>Pentapetalae</taxon>
        <taxon>asterids</taxon>
        <taxon>campanulids</taxon>
        <taxon>Asterales</taxon>
        <taxon>Asteraceae</taxon>
        <taxon>Asteroideae</taxon>
        <taxon>Heliantheae alliance</taxon>
        <taxon>Millerieae</taxon>
        <taxon>Smallanthus</taxon>
    </lineage>
</organism>
<comment type="caution">
    <text evidence="1">The sequence shown here is derived from an EMBL/GenBank/DDBJ whole genome shotgun (WGS) entry which is preliminary data.</text>
</comment>
<evidence type="ECO:0000313" key="2">
    <source>
        <dbReference type="Proteomes" id="UP001056120"/>
    </source>
</evidence>
<dbReference type="EMBL" id="CM042027">
    <property type="protein sequence ID" value="KAI3800427.1"/>
    <property type="molecule type" value="Genomic_DNA"/>
</dbReference>
<evidence type="ECO:0000313" key="1">
    <source>
        <dbReference type="EMBL" id="KAI3800427.1"/>
    </source>
</evidence>
<protein>
    <submittedName>
        <fullName evidence="1">Uncharacterized protein</fullName>
    </submittedName>
</protein>
<accession>A0ACB9I034</accession>
<keyword evidence="2" id="KW-1185">Reference proteome</keyword>
<sequence>MVTLPTFHCSPVPTLHPKPTYYFKPLLPPSLSLHPLPPPSAVSTGDAVTPVHQPSALLKQFKFNSNYYQLIGGEMDIYGMSSSGQDFSGVDELLDFSYDHDDAICASTTDILHQHHNITSSSTASGYHFQYGGNNNYNDVATDYHHSTDFTDGLCVPSNDVAELEWLSNFVHDSFSDFPANNVVGTINYRPENTSFHSRSRSKRTRAPTNTTSWSSTTPLPTARISKKTTVKLETYSSPTSSSSDTKSEADLVRRCTHCASEKTPQWRTGPLGPKTLCNACGVRYKSGRLVPEYRPAASPTFVLTQHSNSHRKVIELRRQKEMTLGQQQQSPSSEYQIYGGGHHHHHNRNNYEVC</sequence>
<reference evidence="2" key="1">
    <citation type="journal article" date="2022" name="Mol. Ecol. Resour.">
        <title>The genomes of chicory, endive, great burdock and yacon provide insights into Asteraceae palaeo-polyploidization history and plant inulin production.</title>
        <authorList>
            <person name="Fan W."/>
            <person name="Wang S."/>
            <person name="Wang H."/>
            <person name="Wang A."/>
            <person name="Jiang F."/>
            <person name="Liu H."/>
            <person name="Zhao H."/>
            <person name="Xu D."/>
            <person name="Zhang Y."/>
        </authorList>
    </citation>
    <scope>NUCLEOTIDE SEQUENCE [LARGE SCALE GENOMIC DNA]</scope>
    <source>
        <strain evidence="2">cv. Yunnan</strain>
    </source>
</reference>